<dbReference type="OrthoDB" id="593763at2759"/>
<evidence type="ECO:0000313" key="3">
    <source>
        <dbReference type="Proteomes" id="UP000623129"/>
    </source>
</evidence>
<organism evidence="2 3">
    <name type="scientific">Carex littledalei</name>
    <dbReference type="NCBI Taxonomy" id="544730"/>
    <lineage>
        <taxon>Eukaryota</taxon>
        <taxon>Viridiplantae</taxon>
        <taxon>Streptophyta</taxon>
        <taxon>Embryophyta</taxon>
        <taxon>Tracheophyta</taxon>
        <taxon>Spermatophyta</taxon>
        <taxon>Magnoliopsida</taxon>
        <taxon>Liliopsida</taxon>
        <taxon>Poales</taxon>
        <taxon>Cyperaceae</taxon>
        <taxon>Cyperoideae</taxon>
        <taxon>Cariceae</taxon>
        <taxon>Carex</taxon>
        <taxon>Carex subgen. Euthyceras</taxon>
    </lineage>
</organism>
<dbReference type="Proteomes" id="UP000623129">
    <property type="component" value="Unassembled WGS sequence"/>
</dbReference>
<proteinExistence type="predicted"/>
<keyword evidence="3" id="KW-1185">Reference proteome</keyword>
<evidence type="ECO:0000259" key="1">
    <source>
        <dbReference type="PROSITE" id="PS52045"/>
    </source>
</evidence>
<evidence type="ECO:0000313" key="2">
    <source>
        <dbReference type="EMBL" id="KAF3332294.1"/>
    </source>
</evidence>
<sequence>MNHNSSYEVSLLIGNLDGDRISLVKAGLHHGTTTKASYKCYMCGWWQNGFLEDLDNKATHIQWLAYVTYQNNDTGPTMGSGHYPIEGNHKAAYMMNLKLFNKAGGYDSPKIDDLVQDHDRDICYRALPAVALHGETDKHKFYYGGPAGCRV</sequence>
<comment type="caution">
    <text evidence="2">The sequence shown here is derived from an EMBL/GenBank/DDBJ whole genome shotgun (WGS) entry which is preliminary data.</text>
</comment>
<protein>
    <recommendedName>
        <fullName evidence="1">Neprosin PEP catalytic domain-containing protein</fullName>
    </recommendedName>
</protein>
<dbReference type="AlphaFoldDB" id="A0A833VRY1"/>
<dbReference type="InterPro" id="IPR004314">
    <property type="entry name" value="Neprosin"/>
</dbReference>
<feature type="domain" description="Neprosin PEP catalytic" evidence="1">
    <location>
        <begin position="1"/>
        <end position="150"/>
    </location>
</feature>
<dbReference type="EMBL" id="SWLB01000011">
    <property type="protein sequence ID" value="KAF3332294.1"/>
    <property type="molecule type" value="Genomic_DNA"/>
</dbReference>
<dbReference type="PANTHER" id="PTHR31589:SF223">
    <property type="entry name" value="PROTEIN, PUTATIVE (DUF239)-RELATED"/>
    <property type="match status" value="1"/>
</dbReference>
<reference evidence="2" key="1">
    <citation type="submission" date="2020-01" db="EMBL/GenBank/DDBJ databases">
        <title>Genome sequence of Kobresia littledalei, the first chromosome-level genome in the family Cyperaceae.</title>
        <authorList>
            <person name="Qu G."/>
        </authorList>
    </citation>
    <scope>NUCLEOTIDE SEQUENCE</scope>
    <source>
        <strain evidence="2">C.B.Clarke</strain>
        <tissue evidence="2">Leaf</tissue>
    </source>
</reference>
<dbReference type="PROSITE" id="PS52045">
    <property type="entry name" value="NEPROSIN_PEP_CD"/>
    <property type="match status" value="1"/>
</dbReference>
<accession>A0A833VRY1</accession>
<dbReference type="Pfam" id="PF03080">
    <property type="entry name" value="Neprosin"/>
    <property type="match status" value="1"/>
</dbReference>
<name>A0A833VRY1_9POAL</name>
<gene>
    <name evidence="2" type="ORF">FCM35_KLT01871</name>
</gene>
<dbReference type="InterPro" id="IPR053168">
    <property type="entry name" value="Glutamic_endopeptidase"/>
</dbReference>
<dbReference type="PANTHER" id="PTHR31589">
    <property type="entry name" value="PROTEIN, PUTATIVE (DUF239)-RELATED-RELATED"/>
    <property type="match status" value="1"/>
</dbReference>